<name>A0A0R1WAN4_9LACO</name>
<evidence type="ECO:0008006" key="3">
    <source>
        <dbReference type="Google" id="ProtNLM"/>
    </source>
</evidence>
<dbReference type="Pfam" id="PF08866">
    <property type="entry name" value="DUF1831"/>
    <property type="match status" value="1"/>
</dbReference>
<dbReference type="Proteomes" id="UP000050973">
    <property type="component" value="Unassembled WGS sequence"/>
</dbReference>
<dbReference type="RefSeq" id="WP_003712698.1">
    <property type="nucleotide sequence ID" value="NZ_AZGE01000018.1"/>
</dbReference>
<protein>
    <recommendedName>
        <fullName evidence="3">Cysteine desulfurase</fullName>
    </recommendedName>
</protein>
<dbReference type="PATRIC" id="fig|1423779.3.peg.619"/>
<dbReference type="InterPro" id="IPR035942">
    <property type="entry name" value="Lp2179-like_sf"/>
</dbReference>
<dbReference type="SUPFAM" id="SSF160800">
    <property type="entry name" value="Lp2179-like"/>
    <property type="match status" value="1"/>
</dbReference>
<evidence type="ECO:0000313" key="1">
    <source>
        <dbReference type="EMBL" id="KRM14954.1"/>
    </source>
</evidence>
<proteinExistence type="predicted"/>
<dbReference type="AlphaFoldDB" id="A0A0R1WAN4"/>
<reference evidence="1 2" key="1">
    <citation type="journal article" date="2015" name="Genome Announc.">
        <title>Expanding the biotechnology potential of lactobacilli through comparative genomics of 213 strains and associated genera.</title>
        <authorList>
            <person name="Sun Z."/>
            <person name="Harris H.M."/>
            <person name="McCann A."/>
            <person name="Guo C."/>
            <person name="Argimon S."/>
            <person name="Zhang W."/>
            <person name="Yang X."/>
            <person name="Jeffery I.B."/>
            <person name="Cooney J.C."/>
            <person name="Kagawa T.F."/>
            <person name="Liu W."/>
            <person name="Song Y."/>
            <person name="Salvetti E."/>
            <person name="Wrobel A."/>
            <person name="Rasinkangas P."/>
            <person name="Parkhill J."/>
            <person name="Rea M.C."/>
            <person name="O'Sullivan O."/>
            <person name="Ritari J."/>
            <person name="Douillard F.P."/>
            <person name="Paul Ross R."/>
            <person name="Yang R."/>
            <person name="Briner A.E."/>
            <person name="Felis G.E."/>
            <person name="de Vos W.M."/>
            <person name="Barrangou R."/>
            <person name="Klaenhammer T.R."/>
            <person name="Caufield P.W."/>
            <person name="Cui Y."/>
            <person name="Zhang H."/>
            <person name="O'Toole P.W."/>
        </authorList>
    </citation>
    <scope>NUCLEOTIDE SEQUENCE [LARGE SCALE GENOMIC DNA]</scope>
    <source>
        <strain evidence="1 2">DSM 4864</strain>
    </source>
</reference>
<gene>
    <name evidence="1" type="ORF">FC49_GL000610</name>
</gene>
<dbReference type="InterPro" id="IPR014965">
    <property type="entry name" value="Amino_acid_metab_prot_put"/>
</dbReference>
<accession>A0A0R1WAN4</accession>
<organism evidence="1 2">
    <name type="scientific">Limosilactobacillus oris DSM 4864</name>
    <dbReference type="NCBI Taxonomy" id="1423779"/>
    <lineage>
        <taxon>Bacteria</taxon>
        <taxon>Bacillati</taxon>
        <taxon>Bacillota</taxon>
        <taxon>Bacilli</taxon>
        <taxon>Lactobacillales</taxon>
        <taxon>Lactobacillaceae</taxon>
        <taxon>Limosilactobacillus</taxon>
    </lineage>
</organism>
<evidence type="ECO:0000313" key="2">
    <source>
        <dbReference type="Proteomes" id="UP000050973"/>
    </source>
</evidence>
<dbReference type="Gene3D" id="3.30.1820.10">
    <property type="entry name" value="Lp2179-like"/>
    <property type="match status" value="1"/>
</dbReference>
<sequence length="116" mass="13469">MEFTKSVRLPGDQDTYTLSPEVKKYTLTDLGFEETRRGNFEYKGSLDTDNPFKPVARLRILINADLTGFKMETVTGNGARRINIFTHQRAAEFVEQYHFILDEMLKRKVFISTRAD</sequence>
<comment type="caution">
    <text evidence="1">The sequence shown here is derived from an EMBL/GenBank/DDBJ whole genome shotgun (WGS) entry which is preliminary data.</text>
</comment>
<dbReference type="EMBL" id="AZGE01000018">
    <property type="protein sequence ID" value="KRM14954.1"/>
    <property type="molecule type" value="Genomic_DNA"/>
</dbReference>